<dbReference type="AlphaFoldDB" id="A0A0J1BJN3"/>
<comment type="caution">
    <text evidence="1">The sequence shown here is derived from an EMBL/GenBank/DDBJ whole genome shotgun (WGS) entry which is preliminary data.</text>
</comment>
<dbReference type="Proteomes" id="UP000036367">
    <property type="component" value="Unassembled WGS sequence"/>
</dbReference>
<protein>
    <submittedName>
        <fullName evidence="1">Uncharacterized protein</fullName>
    </submittedName>
</protein>
<dbReference type="PATRIC" id="fig|595434.4.peg.1038"/>
<name>A0A0J1BJN3_RHOIS</name>
<reference evidence="1" key="1">
    <citation type="submission" date="2015-05" db="EMBL/GenBank/DDBJ databases">
        <title>Permanent draft genome of Rhodopirellula islandicus K833.</title>
        <authorList>
            <person name="Kizina J."/>
            <person name="Richter M."/>
            <person name="Glockner F.O."/>
            <person name="Harder J."/>
        </authorList>
    </citation>
    <scope>NUCLEOTIDE SEQUENCE [LARGE SCALE GENOMIC DNA]</scope>
    <source>
        <strain evidence="1">K833</strain>
    </source>
</reference>
<accession>A0A0J1BJN3</accession>
<sequence length="84" mass="9226">MLPVVGMNTKDVRQLGERSWSTISPLNQRPFESTSQVRRNLFVITTGIPCRIPPWPSATAGCGVFGGVLVFRWCAALQRPPATV</sequence>
<evidence type="ECO:0000313" key="1">
    <source>
        <dbReference type="EMBL" id="KLU06766.1"/>
    </source>
</evidence>
<dbReference type="EMBL" id="LECT01000010">
    <property type="protein sequence ID" value="KLU06766.1"/>
    <property type="molecule type" value="Genomic_DNA"/>
</dbReference>
<keyword evidence="2" id="KW-1185">Reference proteome</keyword>
<evidence type="ECO:0000313" key="2">
    <source>
        <dbReference type="Proteomes" id="UP000036367"/>
    </source>
</evidence>
<organism evidence="1 2">
    <name type="scientific">Rhodopirellula islandica</name>
    <dbReference type="NCBI Taxonomy" id="595434"/>
    <lineage>
        <taxon>Bacteria</taxon>
        <taxon>Pseudomonadati</taxon>
        <taxon>Planctomycetota</taxon>
        <taxon>Planctomycetia</taxon>
        <taxon>Pirellulales</taxon>
        <taxon>Pirellulaceae</taxon>
        <taxon>Rhodopirellula</taxon>
    </lineage>
</organism>
<gene>
    <name evidence="1" type="ORF">RISK_001080</name>
</gene>
<dbReference type="STRING" id="595434.RISK_001080"/>
<proteinExistence type="predicted"/>